<reference evidence="4" key="1">
    <citation type="journal article" date="2019" name="Int. J. Syst. Evol. Microbiol.">
        <title>The Global Catalogue of Microorganisms (GCM) 10K type strain sequencing project: providing services to taxonomists for standard genome sequencing and annotation.</title>
        <authorList>
            <consortium name="The Broad Institute Genomics Platform"/>
            <consortium name="The Broad Institute Genome Sequencing Center for Infectious Disease"/>
            <person name="Wu L."/>
            <person name="Ma J."/>
        </authorList>
    </citation>
    <scope>NUCLEOTIDE SEQUENCE [LARGE SCALE GENOMIC DNA]</scope>
    <source>
        <strain evidence="4">JCM 1490</strain>
    </source>
</reference>
<dbReference type="PROSITE" id="PS00070">
    <property type="entry name" value="ALDEHYDE_DEHYDR_CYS"/>
    <property type="match status" value="1"/>
</dbReference>
<sequence>MTAGSYIAGEWRTDAGEHLVVRNPADGSTVGEVAVGGATEAHAAADAAAGALRGWADVPARARSDVLVRVADLLEERAEPIGTLLARETGKRLPEGLAEIRLSAEFFRWFGHEIRQPTGELLAAEVPGRHQVTLTRPAGVAVCLTPWNFPVSIQARKLAAALGAGCTTVSRASEKAPLAVVELFRALADAGVPAGVANLVQGPAAELTDTLLAHPAVRVVSFTGSTRVGERIMAAAARRVVRPALELGGDAAFVVCADADLEKAVEGAMIAKFRNNGQSCIAANRFLVHRDVYQEFRDRLVAEVDAMTVGDPLADPTPDLGPLIDTDRVTSVQDLLAEASAAGARRLTREHPVPETGSFLAPSLWEDVPDHARLATTEVFGPAAALIPFETDDEAIDRANATEMGLAGYVYTRDAARAWRYVEELEVGILGCNNPVPPAVNAPLGGVKQSGLGREGGSRGLEEFQVVRYASWQLG</sequence>
<dbReference type="PANTHER" id="PTHR43353:SF5">
    <property type="entry name" value="SUCCINATE-SEMIALDEHYDE DEHYDROGENASE, MITOCHONDRIAL"/>
    <property type="match status" value="1"/>
</dbReference>
<keyword evidence="1 3" id="KW-0560">Oxidoreductase</keyword>
<protein>
    <submittedName>
        <fullName evidence="3">NAD-dependent succinate-semialdehyde dehydrogenase</fullName>
        <ecNumber evidence="3">1.2.1.-</ecNumber>
    </submittedName>
</protein>
<evidence type="ECO:0000259" key="2">
    <source>
        <dbReference type="Pfam" id="PF00171"/>
    </source>
</evidence>
<dbReference type="InterPro" id="IPR016160">
    <property type="entry name" value="Ald_DH_CS_CYS"/>
</dbReference>
<organism evidence="3 4">
    <name type="scientific">Georgenia alba</name>
    <dbReference type="NCBI Taxonomy" id="2233858"/>
    <lineage>
        <taxon>Bacteria</taxon>
        <taxon>Bacillati</taxon>
        <taxon>Actinomycetota</taxon>
        <taxon>Actinomycetes</taxon>
        <taxon>Micrococcales</taxon>
        <taxon>Bogoriellaceae</taxon>
        <taxon>Georgenia</taxon>
    </lineage>
</organism>
<dbReference type="InterPro" id="IPR015590">
    <property type="entry name" value="Aldehyde_DH_dom"/>
</dbReference>
<accession>A0ABW2QD30</accession>
<dbReference type="GO" id="GO:0016491">
    <property type="term" value="F:oxidoreductase activity"/>
    <property type="evidence" value="ECO:0007669"/>
    <property type="project" value="UniProtKB-KW"/>
</dbReference>
<dbReference type="EMBL" id="JBHTCQ010000003">
    <property type="protein sequence ID" value="MFC7406408.1"/>
    <property type="molecule type" value="Genomic_DNA"/>
</dbReference>
<comment type="caution">
    <text evidence="3">The sequence shown here is derived from an EMBL/GenBank/DDBJ whole genome shotgun (WGS) entry which is preliminary data.</text>
</comment>
<dbReference type="Gene3D" id="3.40.605.10">
    <property type="entry name" value="Aldehyde Dehydrogenase, Chain A, domain 1"/>
    <property type="match status" value="1"/>
</dbReference>
<evidence type="ECO:0000313" key="3">
    <source>
        <dbReference type="EMBL" id="MFC7406408.1"/>
    </source>
</evidence>
<dbReference type="RefSeq" id="WP_382395779.1">
    <property type="nucleotide sequence ID" value="NZ_JBHTCQ010000003.1"/>
</dbReference>
<evidence type="ECO:0000256" key="1">
    <source>
        <dbReference type="ARBA" id="ARBA00023002"/>
    </source>
</evidence>
<dbReference type="InterPro" id="IPR050740">
    <property type="entry name" value="Aldehyde_DH_Superfamily"/>
</dbReference>
<dbReference type="EC" id="1.2.1.-" evidence="3"/>
<dbReference type="Gene3D" id="3.40.309.10">
    <property type="entry name" value="Aldehyde Dehydrogenase, Chain A, domain 2"/>
    <property type="match status" value="1"/>
</dbReference>
<keyword evidence="4" id="KW-1185">Reference proteome</keyword>
<dbReference type="InterPro" id="IPR016163">
    <property type="entry name" value="Ald_DH_C"/>
</dbReference>
<dbReference type="Proteomes" id="UP001596455">
    <property type="component" value="Unassembled WGS sequence"/>
</dbReference>
<dbReference type="InterPro" id="IPR016162">
    <property type="entry name" value="Ald_DH_N"/>
</dbReference>
<dbReference type="CDD" id="cd07103">
    <property type="entry name" value="ALDH_F5_SSADH_GabD"/>
    <property type="match status" value="1"/>
</dbReference>
<dbReference type="PANTHER" id="PTHR43353">
    <property type="entry name" value="SUCCINATE-SEMIALDEHYDE DEHYDROGENASE, MITOCHONDRIAL"/>
    <property type="match status" value="1"/>
</dbReference>
<dbReference type="Pfam" id="PF00171">
    <property type="entry name" value="Aldedh"/>
    <property type="match status" value="1"/>
</dbReference>
<dbReference type="InterPro" id="IPR016161">
    <property type="entry name" value="Ald_DH/histidinol_DH"/>
</dbReference>
<feature type="domain" description="Aldehyde dehydrogenase" evidence="2">
    <location>
        <begin position="11"/>
        <end position="467"/>
    </location>
</feature>
<proteinExistence type="predicted"/>
<evidence type="ECO:0000313" key="4">
    <source>
        <dbReference type="Proteomes" id="UP001596455"/>
    </source>
</evidence>
<gene>
    <name evidence="3" type="ORF">ACFQQL_14920</name>
</gene>
<name>A0ABW2QD30_9MICO</name>
<dbReference type="SUPFAM" id="SSF53720">
    <property type="entry name" value="ALDH-like"/>
    <property type="match status" value="1"/>
</dbReference>